<dbReference type="Pfam" id="PF02441">
    <property type="entry name" value="Flavoprotein"/>
    <property type="match status" value="1"/>
</dbReference>
<organism evidence="2 3">
    <name type="scientific">Streptomyces nanshensis</name>
    <dbReference type="NCBI Taxonomy" id="518642"/>
    <lineage>
        <taxon>Bacteria</taxon>
        <taxon>Bacillati</taxon>
        <taxon>Actinomycetota</taxon>
        <taxon>Actinomycetes</taxon>
        <taxon>Kitasatosporales</taxon>
        <taxon>Streptomycetaceae</taxon>
        <taxon>Streptomyces</taxon>
    </lineage>
</organism>
<protein>
    <submittedName>
        <fullName evidence="2">Flavoprotein</fullName>
    </submittedName>
</protein>
<dbReference type="AlphaFoldDB" id="A0A1E7KUB0"/>
<evidence type="ECO:0000259" key="1">
    <source>
        <dbReference type="Pfam" id="PF02441"/>
    </source>
</evidence>
<gene>
    <name evidence="2" type="ORF">AN218_29205</name>
</gene>
<sequence length="186" mass="19555">MASRVLHLLCSAAPPVADVGEVVRRAQDGGWTVCVGLTPTAADWVGEQLPALEGQSGYPVRSAPRRFGGEEVWPAPDVTVLAPATLNSVNTVALGLTPNFVTGRVVEALGNRWPLVVMPCVNFSYATHPQFGRSIETLRGAGVHVLYGEGGFRPHPPGDGDRTAYPWALALGAARSLANGPRHTAS</sequence>
<comment type="caution">
    <text evidence="2">The sequence shown here is derived from an EMBL/GenBank/DDBJ whole genome shotgun (WGS) entry which is preliminary data.</text>
</comment>
<reference evidence="2 3" key="1">
    <citation type="journal article" date="2016" name="Front. Microbiol.">
        <title>Comparative Genomics Analysis of Streptomyces Species Reveals Their Adaptation to the Marine Environment and Their Diversity at the Genomic Level.</title>
        <authorList>
            <person name="Tian X."/>
            <person name="Zhang Z."/>
            <person name="Yang T."/>
            <person name="Chen M."/>
            <person name="Li J."/>
            <person name="Chen F."/>
            <person name="Yang J."/>
            <person name="Li W."/>
            <person name="Zhang B."/>
            <person name="Zhang Z."/>
            <person name="Wu J."/>
            <person name="Zhang C."/>
            <person name="Long L."/>
            <person name="Xiao J."/>
        </authorList>
    </citation>
    <scope>NUCLEOTIDE SEQUENCE [LARGE SCALE GENOMIC DNA]</scope>
    <source>
        <strain evidence="2 3">SCSIO 10429</strain>
    </source>
</reference>
<evidence type="ECO:0000313" key="2">
    <source>
        <dbReference type="EMBL" id="OEV07510.1"/>
    </source>
</evidence>
<dbReference type="GO" id="GO:0003824">
    <property type="term" value="F:catalytic activity"/>
    <property type="evidence" value="ECO:0007669"/>
    <property type="project" value="InterPro"/>
</dbReference>
<name>A0A1E7KUB0_9ACTN</name>
<dbReference type="InterPro" id="IPR003382">
    <property type="entry name" value="Flavoprotein"/>
</dbReference>
<dbReference type="RefSeq" id="WP_070020105.1">
    <property type="nucleotide sequence ID" value="NZ_LJGW01000506.1"/>
</dbReference>
<feature type="domain" description="Flavoprotein" evidence="1">
    <location>
        <begin position="11"/>
        <end position="120"/>
    </location>
</feature>
<dbReference type="Proteomes" id="UP000176005">
    <property type="component" value="Unassembled WGS sequence"/>
</dbReference>
<dbReference type="Gene3D" id="3.40.50.1950">
    <property type="entry name" value="Flavin prenyltransferase-like"/>
    <property type="match status" value="1"/>
</dbReference>
<accession>A0A1E7KUB0</accession>
<evidence type="ECO:0000313" key="3">
    <source>
        <dbReference type="Proteomes" id="UP000176005"/>
    </source>
</evidence>
<proteinExistence type="predicted"/>
<dbReference type="EMBL" id="LJGW01000506">
    <property type="protein sequence ID" value="OEV07510.1"/>
    <property type="molecule type" value="Genomic_DNA"/>
</dbReference>
<dbReference type="InterPro" id="IPR036551">
    <property type="entry name" value="Flavin_trans-like"/>
</dbReference>
<keyword evidence="3" id="KW-1185">Reference proteome</keyword>
<dbReference type="SUPFAM" id="SSF52507">
    <property type="entry name" value="Homo-oligomeric flavin-containing Cys decarboxylases, HFCD"/>
    <property type="match status" value="1"/>
</dbReference>